<comment type="caution">
    <text evidence="2">The sequence shown here is derived from an EMBL/GenBank/DDBJ whole genome shotgun (WGS) entry which is preliminary data.</text>
</comment>
<evidence type="ECO:0000256" key="1">
    <source>
        <dbReference type="SAM" id="MobiDB-lite"/>
    </source>
</evidence>
<reference evidence="2 3" key="1">
    <citation type="submission" date="2024-01" db="EMBL/GenBank/DDBJ databases">
        <title>The complete chloroplast genome sequence of Lithospermum erythrorhizon: insights into the phylogenetic relationship among Boraginaceae species and the maternal lineages of purple gromwells.</title>
        <authorList>
            <person name="Okada T."/>
            <person name="Watanabe K."/>
        </authorList>
    </citation>
    <scope>NUCLEOTIDE SEQUENCE [LARGE SCALE GENOMIC DNA]</scope>
</reference>
<keyword evidence="2" id="KW-0812">Transmembrane</keyword>
<protein>
    <submittedName>
        <fullName evidence="2">Transmembrane signal receptor</fullName>
    </submittedName>
</protein>
<sequence length="201" mass="22117">MLNCKPISTPISTSASLDDASIGDIPSTTSIDPTLYRQLVGSLQGYVVYLGSNIVSWQSKKQRTVARSSIESEYKALVNCSAELSWLVSLLSELHIPPSKPPILWCDNLGATYLSANPVFHAHTKHIEIDFHFVREKVAGKELQVQFISTQDQIADVLTNPFPTTRRTTTPILPSSSTVDEEMMGTSKLEKASLHGQRAEC</sequence>
<gene>
    <name evidence="2" type="ORF">LIER_04492</name>
</gene>
<evidence type="ECO:0000313" key="3">
    <source>
        <dbReference type="Proteomes" id="UP001454036"/>
    </source>
</evidence>
<dbReference type="PANTHER" id="PTHR11439">
    <property type="entry name" value="GAG-POL-RELATED RETROTRANSPOSON"/>
    <property type="match status" value="1"/>
</dbReference>
<evidence type="ECO:0000313" key="2">
    <source>
        <dbReference type="EMBL" id="GAA0143920.1"/>
    </source>
</evidence>
<proteinExistence type="predicted"/>
<dbReference type="EMBL" id="BAABME010000577">
    <property type="protein sequence ID" value="GAA0143920.1"/>
    <property type="molecule type" value="Genomic_DNA"/>
</dbReference>
<name>A0AAV3NWW2_LITER</name>
<feature type="region of interest" description="Disordered" evidence="1">
    <location>
        <begin position="165"/>
        <end position="201"/>
    </location>
</feature>
<accession>A0AAV3NWW2</accession>
<keyword evidence="3" id="KW-1185">Reference proteome</keyword>
<dbReference type="PANTHER" id="PTHR11439:SF450">
    <property type="entry name" value="REVERSE TRANSCRIPTASE TY1_COPIA-TYPE DOMAIN-CONTAINING PROTEIN"/>
    <property type="match status" value="1"/>
</dbReference>
<feature type="compositionally biased region" description="Basic and acidic residues" evidence="1">
    <location>
        <begin position="188"/>
        <end position="201"/>
    </location>
</feature>
<keyword evidence="2" id="KW-0675">Receptor</keyword>
<feature type="compositionally biased region" description="Low complexity" evidence="1">
    <location>
        <begin position="165"/>
        <end position="178"/>
    </location>
</feature>
<organism evidence="2 3">
    <name type="scientific">Lithospermum erythrorhizon</name>
    <name type="common">Purple gromwell</name>
    <name type="synonym">Lithospermum officinale var. erythrorhizon</name>
    <dbReference type="NCBI Taxonomy" id="34254"/>
    <lineage>
        <taxon>Eukaryota</taxon>
        <taxon>Viridiplantae</taxon>
        <taxon>Streptophyta</taxon>
        <taxon>Embryophyta</taxon>
        <taxon>Tracheophyta</taxon>
        <taxon>Spermatophyta</taxon>
        <taxon>Magnoliopsida</taxon>
        <taxon>eudicotyledons</taxon>
        <taxon>Gunneridae</taxon>
        <taxon>Pentapetalae</taxon>
        <taxon>asterids</taxon>
        <taxon>lamiids</taxon>
        <taxon>Boraginales</taxon>
        <taxon>Boraginaceae</taxon>
        <taxon>Boraginoideae</taxon>
        <taxon>Lithospermeae</taxon>
        <taxon>Lithospermum</taxon>
    </lineage>
</organism>
<keyword evidence="2" id="KW-0472">Membrane</keyword>
<dbReference type="Proteomes" id="UP001454036">
    <property type="component" value="Unassembled WGS sequence"/>
</dbReference>
<dbReference type="CDD" id="cd09272">
    <property type="entry name" value="RNase_HI_RT_Ty1"/>
    <property type="match status" value="1"/>
</dbReference>
<dbReference type="AlphaFoldDB" id="A0AAV3NWW2"/>